<proteinExistence type="predicted"/>
<dbReference type="EMBL" id="KZ150090">
    <property type="protein sequence ID" value="PZC73704.1"/>
    <property type="molecule type" value="Genomic_DNA"/>
</dbReference>
<accession>A0A2W1BJ39</accession>
<gene>
    <name evidence="1" type="primary">HaOG208975</name>
    <name evidence="1" type="ORF">B5X24_HaOG208975</name>
</gene>
<dbReference type="AlphaFoldDB" id="A0A2W1BJ39"/>
<name>A0A2W1BJ39_HELAM</name>
<protein>
    <submittedName>
        <fullName evidence="1">Uncharacterized protein</fullName>
    </submittedName>
</protein>
<keyword evidence="2" id="KW-1185">Reference proteome</keyword>
<evidence type="ECO:0000313" key="2">
    <source>
        <dbReference type="Proteomes" id="UP000249218"/>
    </source>
</evidence>
<organism evidence="1 2">
    <name type="scientific">Helicoverpa armigera</name>
    <name type="common">Cotton bollworm</name>
    <name type="synonym">Heliothis armigera</name>
    <dbReference type="NCBI Taxonomy" id="29058"/>
    <lineage>
        <taxon>Eukaryota</taxon>
        <taxon>Metazoa</taxon>
        <taxon>Ecdysozoa</taxon>
        <taxon>Arthropoda</taxon>
        <taxon>Hexapoda</taxon>
        <taxon>Insecta</taxon>
        <taxon>Pterygota</taxon>
        <taxon>Neoptera</taxon>
        <taxon>Endopterygota</taxon>
        <taxon>Lepidoptera</taxon>
        <taxon>Glossata</taxon>
        <taxon>Ditrysia</taxon>
        <taxon>Noctuoidea</taxon>
        <taxon>Noctuidae</taxon>
        <taxon>Heliothinae</taxon>
        <taxon>Helicoverpa</taxon>
    </lineage>
</organism>
<sequence>MSGDSICRSLPAVGYRPHAWGLITDAYRAPRECRRAGHRARGVPRTAWPHTDTLAVFLRSGASFVRRRVIVQLSLLARAAFCRALKCLLQYHRAEYHATTDINRDALSFRRRQAELIQELARRKAARNEEWSHDTGGVTRRLGCLSLMYCCGNTVALPTDGDDVDKDLFLVTGIDLYPE</sequence>
<dbReference type="Proteomes" id="UP000249218">
    <property type="component" value="Unassembled WGS sequence"/>
</dbReference>
<evidence type="ECO:0000313" key="1">
    <source>
        <dbReference type="EMBL" id="PZC73704.1"/>
    </source>
</evidence>
<reference evidence="1 2" key="1">
    <citation type="journal article" date="2017" name="BMC Biol.">
        <title>Genomic innovations, transcriptional plasticity and gene loss underlying the evolution and divergence of two highly polyphagous and invasive Helicoverpa pest species.</title>
        <authorList>
            <person name="Pearce S.L."/>
            <person name="Clarke D.F."/>
            <person name="East P.D."/>
            <person name="Elfekih S."/>
            <person name="Gordon K.H."/>
            <person name="Jermiin L.S."/>
            <person name="McGaughran A."/>
            <person name="Oakeshott J.G."/>
            <person name="Papanikolaou A."/>
            <person name="Perera O.P."/>
            <person name="Rane R.V."/>
            <person name="Richards S."/>
            <person name="Tay W.T."/>
            <person name="Walsh T.K."/>
            <person name="Anderson A."/>
            <person name="Anderson C.J."/>
            <person name="Asgari S."/>
            <person name="Board P.G."/>
            <person name="Bretschneider A."/>
            <person name="Campbell P.M."/>
            <person name="Chertemps T."/>
            <person name="Christeller J.T."/>
            <person name="Coppin C.W."/>
            <person name="Downes S.J."/>
            <person name="Duan G."/>
            <person name="Farnsworth C.A."/>
            <person name="Good R.T."/>
            <person name="Han L.B."/>
            <person name="Han Y.C."/>
            <person name="Hatje K."/>
            <person name="Horne I."/>
            <person name="Huang Y.P."/>
            <person name="Hughes D.S."/>
            <person name="Jacquin-Joly E."/>
            <person name="James W."/>
            <person name="Jhangiani S."/>
            <person name="Kollmar M."/>
            <person name="Kuwar S.S."/>
            <person name="Li S."/>
            <person name="Liu N.Y."/>
            <person name="Maibeche M.T."/>
            <person name="Miller J.R."/>
            <person name="Montagne N."/>
            <person name="Perry T."/>
            <person name="Qu J."/>
            <person name="Song S.V."/>
            <person name="Sutton G.G."/>
            <person name="Vogel H."/>
            <person name="Walenz B.P."/>
            <person name="Xu W."/>
            <person name="Zhang H.J."/>
            <person name="Zou Z."/>
            <person name="Batterham P."/>
            <person name="Edwards O.R."/>
            <person name="Feyereisen R."/>
            <person name="Gibbs R.A."/>
            <person name="Heckel D.G."/>
            <person name="McGrath A."/>
            <person name="Robin C."/>
            <person name="Scherer S.E."/>
            <person name="Worley K.C."/>
            <person name="Wu Y.D."/>
        </authorList>
    </citation>
    <scope>NUCLEOTIDE SEQUENCE [LARGE SCALE GENOMIC DNA]</scope>
    <source>
        <strain evidence="1">Harm_GR_Male_#8</strain>
        <tissue evidence="1">Whole organism</tissue>
    </source>
</reference>